<keyword evidence="2" id="KW-0802">TPR repeat</keyword>
<feature type="compositionally biased region" description="Polar residues" evidence="3">
    <location>
        <begin position="11"/>
        <end position="25"/>
    </location>
</feature>
<dbReference type="InterPro" id="IPR027443">
    <property type="entry name" value="IPNS-like_sf"/>
</dbReference>
<evidence type="ECO:0000259" key="5">
    <source>
        <dbReference type="Pfam" id="PF05118"/>
    </source>
</evidence>
<dbReference type="InterPro" id="IPR019734">
    <property type="entry name" value="TPR_rpt"/>
</dbReference>
<feature type="region of interest" description="Disordered" evidence="3">
    <location>
        <begin position="167"/>
        <end position="258"/>
    </location>
</feature>
<dbReference type="InterPro" id="IPR007803">
    <property type="entry name" value="Asp/Arg/Pro-Hydrxlase"/>
</dbReference>
<dbReference type="InterPro" id="IPR011990">
    <property type="entry name" value="TPR-like_helical_dom_sf"/>
</dbReference>
<dbReference type="Pfam" id="PF05118">
    <property type="entry name" value="Asp_Arg_Hydrox"/>
    <property type="match status" value="1"/>
</dbReference>
<protein>
    <submittedName>
        <fullName evidence="6">Aspartyl/Asparaginyl beta-hydroxylase domain-containing protein</fullName>
    </submittedName>
</protein>
<feature type="domain" description="Aspartyl/asparaginy/proline hydroxylase" evidence="5">
    <location>
        <begin position="526"/>
        <end position="680"/>
    </location>
</feature>
<dbReference type="SMART" id="SM00028">
    <property type="entry name" value="TPR"/>
    <property type="match status" value="3"/>
</dbReference>
<dbReference type="Pfam" id="PF13432">
    <property type="entry name" value="TPR_16"/>
    <property type="match status" value="1"/>
</dbReference>
<name>A0AAD4N4P4_9BILA</name>
<evidence type="ECO:0000256" key="1">
    <source>
        <dbReference type="ARBA" id="ARBA00007730"/>
    </source>
</evidence>
<dbReference type="Proteomes" id="UP001201812">
    <property type="component" value="Unassembled WGS sequence"/>
</dbReference>
<evidence type="ECO:0000256" key="4">
    <source>
        <dbReference type="SAM" id="Phobius"/>
    </source>
</evidence>
<keyword evidence="4" id="KW-0472">Membrane</keyword>
<comment type="caution">
    <text evidence="6">The sequence shown here is derived from an EMBL/GenBank/DDBJ whole genome shotgun (WGS) entry which is preliminary data.</text>
</comment>
<evidence type="ECO:0000256" key="3">
    <source>
        <dbReference type="SAM" id="MobiDB-lite"/>
    </source>
</evidence>
<dbReference type="Gene3D" id="1.25.40.10">
    <property type="entry name" value="Tetratricopeptide repeat domain"/>
    <property type="match status" value="1"/>
</dbReference>
<keyword evidence="4" id="KW-1133">Transmembrane helix</keyword>
<dbReference type="SUPFAM" id="SSF48452">
    <property type="entry name" value="TPR-like"/>
    <property type="match status" value="1"/>
</dbReference>
<keyword evidence="4" id="KW-0812">Transmembrane</keyword>
<feature type="compositionally biased region" description="Basic and acidic residues" evidence="3">
    <location>
        <begin position="217"/>
        <end position="236"/>
    </location>
</feature>
<organism evidence="6 7">
    <name type="scientific">Ditylenchus destructor</name>
    <dbReference type="NCBI Taxonomy" id="166010"/>
    <lineage>
        <taxon>Eukaryota</taxon>
        <taxon>Metazoa</taxon>
        <taxon>Ecdysozoa</taxon>
        <taxon>Nematoda</taxon>
        <taxon>Chromadorea</taxon>
        <taxon>Rhabditida</taxon>
        <taxon>Tylenchina</taxon>
        <taxon>Tylenchomorpha</taxon>
        <taxon>Sphaerularioidea</taxon>
        <taxon>Anguinidae</taxon>
        <taxon>Anguininae</taxon>
        <taxon>Ditylenchus</taxon>
    </lineage>
</organism>
<evidence type="ECO:0000256" key="2">
    <source>
        <dbReference type="PROSITE-ProRule" id="PRU00339"/>
    </source>
</evidence>
<feature type="region of interest" description="Disordered" evidence="3">
    <location>
        <begin position="1"/>
        <end position="25"/>
    </location>
</feature>
<dbReference type="SUPFAM" id="SSF51197">
    <property type="entry name" value="Clavaminate synthase-like"/>
    <property type="match status" value="1"/>
</dbReference>
<gene>
    <name evidence="6" type="ORF">DdX_07487</name>
</gene>
<dbReference type="PANTHER" id="PTHR12366:SF29">
    <property type="entry name" value="ASPARTYL BETA-HYDROXYLASE, ISOFORM L"/>
    <property type="match status" value="1"/>
</dbReference>
<evidence type="ECO:0000313" key="6">
    <source>
        <dbReference type="EMBL" id="KAI1716435.1"/>
    </source>
</evidence>
<dbReference type="GO" id="GO:0005783">
    <property type="term" value="C:endoplasmic reticulum"/>
    <property type="evidence" value="ECO:0007669"/>
    <property type="project" value="TreeGrafter"/>
</dbReference>
<dbReference type="PROSITE" id="PS50005">
    <property type="entry name" value="TPR"/>
    <property type="match status" value="1"/>
</dbReference>
<sequence>MPPPSPSPSSYYGQQNGNATVSNNPTAQNRAQFRRQGSSYGPGHVHNMAVVQIAPRVDYSFSTKGGLRSWAVLIVFILLCMTILTIFSEDDSNDDIQPGPSSSIDQDEEANIAIPQEEEVIMNLEDEELSDDSEEDAEEVLLSKLKEKAILNERRRKENIRMKEKFFVEEDEEDSDEDDEEENKSDELQSFRADEPIVEEKRDREQEQKKTTTTKLNPDDKQRVTHVFEEQERLTQEEEGDDQEESHAVSSIKKKSGGYSRKAITNREDFKFRNELDAADFLMEKHDFPNAQLIYDSVLARYKESPRAHYGLGRVFHLKSEFDSSLDVTEYLEHAIEEYDKVIDDDDTPDELFKLAATELIECAKFIGNLHKAVTVQRALIDRFPGEPALQNEFGKTFLMMGRPDDARKVFTNILDNDPSNSVAQAYYGYILKVYEDDLEKGVQLMKKGLKHEDVANDSKFYFHLGDALTRLGRNQEAYKIYEEGAQLGLFPSVYQRSIHNLDGLVARPWWSLDQTLCGKHLRNIERQWTIIREEALEAWNLHEKRFAIEKIHLNSGSESVLYIRKDMEFQKGTCRLLPNTCEIIKKLVEDSSCVKDEIKISTLIAGSRIWPHCGPTNYELEAELGLQTSSEARIRVGQETRGWKPGKFLVYDPSFETEIWFDGATHNAFRIVLSINLWHQGVPRSFRTQTID</sequence>
<comment type="similarity">
    <text evidence="1">Belongs to the aspartyl/asparaginyl beta-hydroxylase family.</text>
</comment>
<proteinExistence type="inferred from homology"/>
<feature type="compositionally biased region" description="Basic and acidic residues" evidence="3">
    <location>
        <begin position="185"/>
        <end position="210"/>
    </location>
</feature>
<dbReference type="AlphaFoldDB" id="A0AAD4N4P4"/>
<dbReference type="Gene3D" id="2.60.120.330">
    <property type="entry name" value="B-lactam Antibiotic, Isopenicillin N Synthase, Chain"/>
    <property type="match status" value="1"/>
</dbReference>
<reference evidence="6" key="1">
    <citation type="submission" date="2022-01" db="EMBL/GenBank/DDBJ databases">
        <title>Genome Sequence Resource for Two Populations of Ditylenchus destructor, the Migratory Endoparasitic Phytonematode.</title>
        <authorList>
            <person name="Zhang H."/>
            <person name="Lin R."/>
            <person name="Xie B."/>
        </authorList>
    </citation>
    <scope>NUCLEOTIDE SEQUENCE</scope>
    <source>
        <strain evidence="6">BazhouSP</strain>
    </source>
</reference>
<dbReference type="InterPro" id="IPR039038">
    <property type="entry name" value="ASPH"/>
</dbReference>
<dbReference type="PANTHER" id="PTHR12366">
    <property type="entry name" value="ASPARTYL/ASPARAGINYL BETA-HYDROXYLASE"/>
    <property type="match status" value="1"/>
</dbReference>
<dbReference type="GO" id="GO:0062101">
    <property type="term" value="F:peptidyl-aspartic acid 3-dioxygenase activity"/>
    <property type="evidence" value="ECO:0007669"/>
    <property type="project" value="InterPro"/>
</dbReference>
<evidence type="ECO:0000313" key="7">
    <source>
        <dbReference type="Proteomes" id="UP001201812"/>
    </source>
</evidence>
<keyword evidence="7" id="KW-1185">Reference proteome</keyword>
<dbReference type="EMBL" id="JAKKPZ010000010">
    <property type="protein sequence ID" value="KAI1716435.1"/>
    <property type="molecule type" value="Genomic_DNA"/>
</dbReference>
<accession>A0AAD4N4P4</accession>
<feature type="compositionally biased region" description="Acidic residues" evidence="3">
    <location>
        <begin position="169"/>
        <end position="184"/>
    </location>
</feature>
<feature type="transmembrane region" description="Helical" evidence="4">
    <location>
        <begin position="70"/>
        <end position="88"/>
    </location>
</feature>
<feature type="repeat" description="TPR" evidence="2">
    <location>
        <begin position="388"/>
        <end position="421"/>
    </location>
</feature>